<keyword evidence="2" id="KW-0378">Hydrolase</keyword>
<keyword evidence="4" id="KW-0121">Carboxypeptidase</keyword>
<keyword evidence="5" id="KW-1185">Reference proteome</keyword>
<feature type="region of interest" description="Disordered" evidence="3">
    <location>
        <begin position="497"/>
        <end position="523"/>
    </location>
</feature>
<dbReference type="InterPro" id="IPR012338">
    <property type="entry name" value="Beta-lactam/transpept-like"/>
</dbReference>
<dbReference type="SUPFAM" id="SSF56601">
    <property type="entry name" value="beta-lactamase/transpeptidase-like"/>
    <property type="match status" value="2"/>
</dbReference>
<dbReference type="Gene3D" id="3.50.80.20">
    <property type="entry name" value="D-Ala-D-Ala carboxypeptidase C, peptidase S13"/>
    <property type="match status" value="1"/>
</dbReference>
<dbReference type="GO" id="GO:0000270">
    <property type="term" value="P:peptidoglycan metabolic process"/>
    <property type="evidence" value="ECO:0007669"/>
    <property type="project" value="TreeGrafter"/>
</dbReference>
<reference evidence="4 5" key="1">
    <citation type="journal article" date="2010" name="Stand. Genomic Sci.">
        <title>Complete genome sequence of Haliangium ochraceum type strain (SMP-2).</title>
        <authorList>
            <consortium name="US DOE Joint Genome Institute (JGI-PGF)"/>
            <person name="Ivanova N."/>
            <person name="Daum C."/>
            <person name="Lang E."/>
            <person name="Abt B."/>
            <person name="Kopitz M."/>
            <person name="Saunders E."/>
            <person name="Lapidus A."/>
            <person name="Lucas S."/>
            <person name="Glavina Del Rio T."/>
            <person name="Nolan M."/>
            <person name="Tice H."/>
            <person name="Copeland A."/>
            <person name="Cheng J.F."/>
            <person name="Chen F."/>
            <person name="Bruce D."/>
            <person name="Goodwin L."/>
            <person name="Pitluck S."/>
            <person name="Mavromatis K."/>
            <person name="Pati A."/>
            <person name="Mikhailova N."/>
            <person name="Chen A."/>
            <person name="Palaniappan K."/>
            <person name="Land M."/>
            <person name="Hauser L."/>
            <person name="Chang Y.J."/>
            <person name="Jeffries C.D."/>
            <person name="Detter J.C."/>
            <person name="Brettin T."/>
            <person name="Rohde M."/>
            <person name="Goker M."/>
            <person name="Bristow J."/>
            <person name="Markowitz V."/>
            <person name="Eisen J.A."/>
            <person name="Hugenholtz P."/>
            <person name="Kyrpides N.C."/>
            <person name="Klenk H.P."/>
        </authorList>
    </citation>
    <scope>NUCLEOTIDE SEQUENCE [LARGE SCALE GENOMIC DNA]</scope>
    <source>
        <strain evidence="5">DSM 14365 / CIP 107738 / JCM 11303 / AJ 13395 / SMP-2</strain>
    </source>
</reference>
<dbReference type="eggNOG" id="COG2027">
    <property type="taxonomic scope" value="Bacteria"/>
</dbReference>
<dbReference type="Gene3D" id="3.40.710.10">
    <property type="entry name" value="DD-peptidase/beta-lactamase superfamily"/>
    <property type="match status" value="3"/>
</dbReference>
<keyword evidence="4" id="KW-0645">Protease</keyword>
<accession>D0LZE4</accession>
<evidence type="ECO:0000313" key="5">
    <source>
        <dbReference type="Proteomes" id="UP000001880"/>
    </source>
</evidence>
<dbReference type="Proteomes" id="UP000001880">
    <property type="component" value="Chromosome"/>
</dbReference>
<sequence>MGTALTVCLGANPVLADREMALAEPAHPTETANPDAAPPNAAPVAAEPARAGAAELDALVDVVADAATVPIDALEDDATRALRDQLRELQTQRYLRKGVTAIYIVDAKTGAPLFAAQEDELLNPASNVKLISTATALDALGPNWRYATRLIGPAPDGEGAIAGDVYLLGSYDPTLRASDIWELAAGLGEAGVARIDGDIVVGSDALRDSLGRIRATFRIRGERAGEAPEVRIDPGLDFLTDEVREQFLAETFELDNRAETLRARKRARMQVRVRMDEDALPYRVEVSGHVSKRRRDKKRRRIPSPQLYTGQILRAALLQAGVEVSGAVRVSELGVYTAQHAAAGSVPVELARHESKPISALVARINKRSLNALADRVLMTAGAALYGGPPTMENGVRAMHAWLRDHAGIDPAEVVLDTGSGLSYRTELSARHIVGVLRTAAGYRASEHPLAPQPRMSDMLPPSLARAAGALGSARVAQLDNRLAKLIGDETSVVFGREAGGGFGRPDGHDDDDDDDDGDEDSELDDALDEAAAGSSLEQVFLHSLAVGGIDGTLRGRLRPVRGQVHGKTGTLTRVIALSGIVEHGDQAVAFSLVTNGHTHRKRRHVRRAHDKIVEALHDYLRARSAD</sequence>
<evidence type="ECO:0000256" key="3">
    <source>
        <dbReference type="SAM" id="MobiDB-lite"/>
    </source>
</evidence>
<evidence type="ECO:0000313" key="4">
    <source>
        <dbReference type="EMBL" id="ACY16406.1"/>
    </source>
</evidence>
<dbReference type="EMBL" id="CP001804">
    <property type="protein sequence ID" value="ACY16406.1"/>
    <property type="molecule type" value="Genomic_DNA"/>
</dbReference>
<dbReference type="GO" id="GO:0004185">
    <property type="term" value="F:serine-type carboxypeptidase activity"/>
    <property type="evidence" value="ECO:0007669"/>
    <property type="project" value="InterPro"/>
</dbReference>
<dbReference type="InterPro" id="IPR000667">
    <property type="entry name" value="Peptidase_S13"/>
</dbReference>
<dbReference type="Pfam" id="PF02113">
    <property type="entry name" value="Peptidase_S13"/>
    <property type="match status" value="3"/>
</dbReference>
<dbReference type="PRINTS" id="PR00922">
    <property type="entry name" value="DADACBPTASE3"/>
</dbReference>
<dbReference type="KEGG" id="hoh:Hoch_3907"/>
<gene>
    <name evidence="4" type="ordered locus">Hoch_3907</name>
</gene>
<proteinExistence type="inferred from homology"/>
<comment type="similarity">
    <text evidence="1">Belongs to the peptidase S13 family.</text>
</comment>
<dbReference type="GO" id="GO:0006508">
    <property type="term" value="P:proteolysis"/>
    <property type="evidence" value="ECO:0007669"/>
    <property type="project" value="InterPro"/>
</dbReference>
<feature type="compositionally biased region" description="Acidic residues" evidence="3">
    <location>
        <begin position="509"/>
        <end position="523"/>
    </location>
</feature>
<dbReference type="AlphaFoldDB" id="D0LZE4"/>
<dbReference type="STRING" id="502025.Hoch_3907"/>
<evidence type="ECO:0000256" key="2">
    <source>
        <dbReference type="ARBA" id="ARBA00022801"/>
    </source>
</evidence>
<organism evidence="4 5">
    <name type="scientific">Haliangium ochraceum (strain DSM 14365 / JCM 11303 / SMP-2)</name>
    <dbReference type="NCBI Taxonomy" id="502025"/>
    <lineage>
        <taxon>Bacteria</taxon>
        <taxon>Pseudomonadati</taxon>
        <taxon>Myxococcota</taxon>
        <taxon>Polyangia</taxon>
        <taxon>Haliangiales</taxon>
        <taxon>Kofleriaceae</taxon>
        <taxon>Haliangium</taxon>
    </lineage>
</organism>
<protein>
    <submittedName>
        <fullName evidence="4">Peptidase S13 D-Ala-D-Ala carboxypeptidase C</fullName>
    </submittedName>
</protein>
<dbReference type="PANTHER" id="PTHR30023">
    <property type="entry name" value="D-ALANYL-D-ALANINE CARBOXYPEPTIDASE"/>
    <property type="match status" value="1"/>
</dbReference>
<dbReference type="PANTHER" id="PTHR30023:SF0">
    <property type="entry name" value="PENICILLIN-SENSITIVE CARBOXYPEPTIDASE A"/>
    <property type="match status" value="1"/>
</dbReference>
<name>D0LZE4_HALO1</name>
<evidence type="ECO:0000256" key="1">
    <source>
        <dbReference type="ARBA" id="ARBA00006096"/>
    </source>
</evidence>
<dbReference type="RefSeq" id="WP_012829005.1">
    <property type="nucleotide sequence ID" value="NC_013440.1"/>
</dbReference>
<dbReference type="HOGENOM" id="CLU_017692_1_2_7"/>
<dbReference type="OrthoDB" id="5372081at2"/>